<dbReference type="SUPFAM" id="SSF48371">
    <property type="entry name" value="ARM repeat"/>
    <property type="match status" value="1"/>
</dbReference>
<dbReference type="InterPro" id="IPR016024">
    <property type="entry name" value="ARM-type_fold"/>
</dbReference>
<dbReference type="EMBL" id="CAUYUJ010021535">
    <property type="protein sequence ID" value="CAK0905302.1"/>
    <property type="molecule type" value="Genomic_DNA"/>
</dbReference>
<feature type="non-terminal residue" evidence="2">
    <location>
        <position position="1"/>
    </location>
</feature>
<dbReference type="Gene3D" id="1.25.10.10">
    <property type="entry name" value="Leucine-rich Repeat Variant"/>
    <property type="match status" value="1"/>
</dbReference>
<dbReference type="InterPro" id="IPR004155">
    <property type="entry name" value="PBS_lyase_HEAT"/>
</dbReference>
<evidence type="ECO:0000313" key="2">
    <source>
        <dbReference type="EMBL" id="CAK0905302.1"/>
    </source>
</evidence>
<dbReference type="SMART" id="SM00567">
    <property type="entry name" value="EZ_HEAT"/>
    <property type="match status" value="3"/>
</dbReference>
<dbReference type="InterPro" id="IPR011989">
    <property type="entry name" value="ARM-like"/>
</dbReference>
<reference evidence="2" key="1">
    <citation type="submission" date="2023-10" db="EMBL/GenBank/DDBJ databases">
        <authorList>
            <person name="Chen Y."/>
            <person name="Shah S."/>
            <person name="Dougan E. K."/>
            <person name="Thang M."/>
            <person name="Chan C."/>
        </authorList>
    </citation>
    <scope>NUCLEOTIDE SEQUENCE [LARGE SCALE GENOMIC DNA]</scope>
</reference>
<comment type="caution">
    <text evidence="2">The sequence shown here is derived from an EMBL/GenBank/DDBJ whole genome shotgun (WGS) entry which is preliminary data.</text>
</comment>
<feature type="non-terminal residue" evidence="2">
    <location>
        <position position="263"/>
    </location>
</feature>
<dbReference type="Pfam" id="PF13646">
    <property type="entry name" value="HEAT_2"/>
    <property type="match status" value="1"/>
</dbReference>
<feature type="region of interest" description="Disordered" evidence="1">
    <location>
        <begin position="92"/>
        <end position="113"/>
    </location>
</feature>
<protein>
    <recommendedName>
        <fullName evidence="4">HEAT repeat domain-containing protein</fullName>
    </recommendedName>
</protein>
<gene>
    <name evidence="2" type="ORF">PCOR1329_LOCUS81045</name>
</gene>
<name>A0ABN9XZD6_9DINO</name>
<evidence type="ECO:0000313" key="3">
    <source>
        <dbReference type="Proteomes" id="UP001189429"/>
    </source>
</evidence>
<evidence type="ECO:0000256" key="1">
    <source>
        <dbReference type="SAM" id="MobiDB-lite"/>
    </source>
</evidence>
<keyword evidence="3" id="KW-1185">Reference proteome</keyword>
<accession>A0ABN9XZD6</accession>
<dbReference type="Proteomes" id="UP001189429">
    <property type="component" value="Unassembled WGS sequence"/>
</dbReference>
<evidence type="ECO:0008006" key="4">
    <source>
        <dbReference type="Google" id="ProtNLM"/>
    </source>
</evidence>
<proteinExistence type="predicted"/>
<sequence length="263" mass="27757">SRLGVGEEFPLALALNFAMAAASSICFDDLEIFGWQQYADAASLATVRCLSSVHSLRARPHLVARLVDCTRSKCTKSAKAALRALAWVASNEPPHRQTQEGSPPSLASKHGGEPGDEPIAAAMACLDHKGFGVRRLAVIAVTWLVNPPSSAIIADLLRCFRDPSWQVRDAAARAVGQMVERGSAQAVAALTGQLGDYAGPVRFAAVVALGQCAAEDDQAVISALAGRLADPCIYVRKAVVKALRFVAPRRDVALISNIAVHLG</sequence>
<organism evidence="2 3">
    <name type="scientific">Prorocentrum cordatum</name>
    <dbReference type="NCBI Taxonomy" id="2364126"/>
    <lineage>
        <taxon>Eukaryota</taxon>
        <taxon>Sar</taxon>
        <taxon>Alveolata</taxon>
        <taxon>Dinophyceae</taxon>
        <taxon>Prorocentrales</taxon>
        <taxon>Prorocentraceae</taxon>
        <taxon>Prorocentrum</taxon>
    </lineage>
</organism>